<dbReference type="AlphaFoldDB" id="A0A1I5XDQ1"/>
<dbReference type="Proteomes" id="UP000199306">
    <property type="component" value="Unassembled WGS sequence"/>
</dbReference>
<dbReference type="RefSeq" id="WP_092018956.1">
    <property type="nucleotide sequence ID" value="NZ_FOXH01000014.1"/>
</dbReference>
<organism evidence="1 2">
    <name type="scientific">Pseudarcicella hirudinis</name>
    <dbReference type="NCBI Taxonomy" id="1079859"/>
    <lineage>
        <taxon>Bacteria</taxon>
        <taxon>Pseudomonadati</taxon>
        <taxon>Bacteroidota</taxon>
        <taxon>Cytophagia</taxon>
        <taxon>Cytophagales</taxon>
        <taxon>Flectobacillaceae</taxon>
        <taxon>Pseudarcicella</taxon>
    </lineage>
</organism>
<dbReference type="STRING" id="1079859.SAMN04515674_11485"/>
<dbReference type="EMBL" id="FOXH01000014">
    <property type="protein sequence ID" value="SFQ30105.1"/>
    <property type="molecule type" value="Genomic_DNA"/>
</dbReference>
<dbReference type="OrthoDB" id="674482at2"/>
<proteinExistence type="predicted"/>
<accession>A0A1I5XDQ1</accession>
<evidence type="ECO:0000313" key="1">
    <source>
        <dbReference type="EMBL" id="SFQ30105.1"/>
    </source>
</evidence>
<evidence type="ECO:0000313" key="2">
    <source>
        <dbReference type="Proteomes" id="UP000199306"/>
    </source>
</evidence>
<keyword evidence="2" id="KW-1185">Reference proteome</keyword>
<reference evidence="1 2" key="1">
    <citation type="submission" date="2016-10" db="EMBL/GenBank/DDBJ databases">
        <authorList>
            <person name="de Groot N.N."/>
        </authorList>
    </citation>
    <scope>NUCLEOTIDE SEQUENCE [LARGE SCALE GENOMIC DNA]</scope>
    <source>
        <strain evidence="2">E92,LMG 26720,CCM 7988</strain>
    </source>
</reference>
<gene>
    <name evidence="1" type="ORF">SAMN04515674_11485</name>
</gene>
<name>A0A1I5XDQ1_9BACT</name>
<sequence length="127" mass="14528">MKAKIETIEQLRAERLVLISSLEHSKNNIRQDIYAIREELQPAKNAINFLGNFFTHKNSGILNTGIGLGIDMIVKNGLMANSSWINRLIVPFLLKNVTSNVVHDNQEGITNTIFNWLKKLRKRKKSE</sequence>
<protein>
    <submittedName>
        <fullName evidence="1">Uncharacterized protein</fullName>
    </submittedName>
</protein>